<evidence type="ECO:0000259" key="7">
    <source>
        <dbReference type="Pfam" id="PF02911"/>
    </source>
</evidence>
<evidence type="ECO:0000313" key="8">
    <source>
        <dbReference type="EMBL" id="KAG2437271.1"/>
    </source>
</evidence>
<keyword evidence="3" id="KW-0808">Transferase</keyword>
<feature type="region of interest" description="Disordered" evidence="5">
    <location>
        <begin position="455"/>
        <end position="487"/>
    </location>
</feature>
<keyword evidence="4" id="KW-0648">Protein biosynthesis</keyword>
<accession>A0A835TFF1</accession>
<comment type="caution">
    <text evidence="8">The sequence shown here is derived from an EMBL/GenBank/DDBJ whole genome shotgun (WGS) entry which is preliminary data.</text>
</comment>
<feature type="compositionally biased region" description="Low complexity" evidence="5">
    <location>
        <begin position="129"/>
        <end position="149"/>
    </location>
</feature>
<dbReference type="CDD" id="cd08704">
    <property type="entry name" value="Met_tRNA_FMT_C"/>
    <property type="match status" value="1"/>
</dbReference>
<dbReference type="PROSITE" id="PS51257">
    <property type="entry name" value="PROKAR_LIPOPROTEIN"/>
    <property type="match status" value="1"/>
</dbReference>
<reference evidence="8" key="1">
    <citation type="journal article" date="2020" name="bioRxiv">
        <title>Comparative genomics of Chlamydomonas.</title>
        <authorList>
            <person name="Craig R.J."/>
            <person name="Hasan A.R."/>
            <person name="Ness R.W."/>
            <person name="Keightley P.D."/>
        </authorList>
    </citation>
    <scope>NUCLEOTIDE SEQUENCE</scope>
    <source>
        <strain evidence="8">SAG 7.73</strain>
    </source>
</reference>
<dbReference type="EC" id="2.1.2.9" evidence="2"/>
<sequence>MGRPACVLAFARASVATPAAASFGAQGCFRFLATFGNSSSSSASSSASSRSGSSSADAAQEAAVARRQRILFLGTPQVAALVLERLLAASRLPGSNFEVAAVVSRPSGRHWLERERERDTVAVEPQRPAAPALASGAASTSTSTPAAAPELQVSGSGGAACSSTSSGLETASAQVAAAGHGVDGPGREGQHASAGAAATDGTRYPGGAAVAAATAAAATAAAPNWSRHGASAVERVAAAAGLPPDRILCPVSAKEPGFLAALAALQPDLAITAAYGALLPQAFLDLPRCGTLNIHPSLLPKYRGAAPVQRALQDGVDVSGVSLVFTVLKCDAGPVLEQQQVPVPPDVQAPQLSEQLFELGVDMLLRHLPAVLQQGRAAAERAERQDEAAATYAHKILRHEGYLDFRQPAAQLHNTVRALAGWPGARATLLLEAKGADTREPIEIKILRTRVASPDQLRTFPRARRPPHATDQQPPQGQPTGAATAAVPAAADAPLPPGAAAQVVVTPAGELLVPCGDGSLLQILEVGRRSGGVGAATAPSKSLGAKEFVAGLARRRLYVPLRTGSIAGVARGSSISRSSGDSAPGQTR</sequence>
<keyword evidence="9" id="KW-1185">Reference proteome</keyword>
<protein>
    <recommendedName>
        <fullName evidence="2">methionyl-tRNA formyltransferase</fullName>
        <ecNumber evidence="2">2.1.2.9</ecNumber>
    </recommendedName>
</protein>
<feature type="compositionally biased region" description="Basic and acidic residues" evidence="5">
    <location>
        <begin position="111"/>
        <end position="121"/>
    </location>
</feature>
<dbReference type="GO" id="GO:0005739">
    <property type="term" value="C:mitochondrion"/>
    <property type="evidence" value="ECO:0007669"/>
    <property type="project" value="TreeGrafter"/>
</dbReference>
<dbReference type="Pfam" id="PF02911">
    <property type="entry name" value="Formyl_trans_C"/>
    <property type="match status" value="1"/>
</dbReference>
<feature type="region of interest" description="Disordered" evidence="5">
    <location>
        <begin position="111"/>
        <end position="198"/>
    </location>
</feature>
<evidence type="ECO:0000256" key="2">
    <source>
        <dbReference type="ARBA" id="ARBA00012261"/>
    </source>
</evidence>
<proteinExistence type="inferred from homology"/>
<dbReference type="GO" id="GO:0004479">
    <property type="term" value="F:methionyl-tRNA formyltransferase activity"/>
    <property type="evidence" value="ECO:0007669"/>
    <property type="project" value="UniProtKB-EC"/>
</dbReference>
<evidence type="ECO:0000259" key="6">
    <source>
        <dbReference type="Pfam" id="PF00551"/>
    </source>
</evidence>
<evidence type="ECO:0000256" key="5">
    <source>
        <dbReference type="SAM" id="MobiDB-lite"/>
    </source>
</evidence>
<dbReference type="PANTHER" id="PTHR11138">
    <property type="entry name" value="METHIONYL-TRNA FORMYLTRANSFERASE"/>
    <property type="match status" value="1"/>
</dbReference>
<feature type="compositionally biased region" description="Low complexity" evidence="5">
    <location>
        <begin position="469"/>
        <end position="487"/>
    </location>
</feature>
<dbReference type="InterPro" id="IPR002376">
    <property type="entry name" value="Formyl_transf_N"/>
</dbReference>
<dbReference type="AlphaFoldDB" id="A0A835TFF1"/>
<dbReference type="Proteomes" id="UP000650467">
    <property type="component" value="Unassembled WGS sequence"/>
</dbReference>
<dbReference type="PANTHER" id="PTHR11138:SF5">
    <property type="entry name" value="METHIONYL-TRNA FORMYLTRANSFERASE, MITOCHONDRIAL"/>
    <property type="match status" value="1"/>
</dbReference>
<dbReference type="OrthoDB" id="10268103at2759"/>
<name>A0A835TFF1_CHLIN</name>
<dbReference type="CDD" id="cd08646">
    <property type="entry name" value="FMT_core_Met-tRNA-FMT_N"/>
    <property type="match status" value="1"/>
</dbReference>
<dbReference type="Gene3D" id="3.40.50.12230">
    <property type="match status" value="1"/>
</dbReference>
<dbReference type="EMBL" id="JAEHOC010000011">
    <property type="protein sequence ID" value="KAG2437271.1"/>
    <property type="molecule type" value="Genomic_DNA"/>
</dbReference>
<dbReference type="InterPro" id="IPR036477">
    <property type="entry name" value="Formyl_transf_N_sf"/>
</dbReference>
<feature type="domain" description="Formyl transferase C-terminal" evidence="7">
    <location>
        <begin position="395"/>
        <end position="526"/>
    </location>
</feature>
<dbReference type="Pfam" id="PF00551">
    <property type="entry name" value="Formyl_trans_N"/>
    <property type="match status" value="1"/>
</dbReference>
<evidence type="ECO:0000313" key="9">
    <source>
        <dbReference type="Proteomes" id="UP000650467"/>
    </source>
</evidence>
<comment type="similarity">
    <text evidence="1">Belongs to the Fmt family.</text>
</comment>
<dbReference type="SUPFAM" id="SSF53328">
    <property type="entry name" value="Formyltransferase"/>
    <property type="match status" value="1"/>
</dbReference>
<gene>
    <name evidence="8" type="ORF">HXX76_005930</name>
</gene>
<dbReference type="InterPro" id="IPR005793">
    <property type="entry name" value="Formyl_trans_C"/>
</dbReference>
<dbReference type="InterPro" id="IPR011034">
    <property type="entry name" value="Formyl_transferase-like_C_sf"/>
</dbReference>
<evidence type="ECO:0000256" key="1">
    <source>
        <dbReference type="ARBA" id="ARBA00010699"/>
    </source>
</evidence>
<evidence type="ECO:0000256" key="4">
    <source>
        <dbReference type="ARBA" id="ARBA00022917"/>
    </source>
</evidence>
<evidence type="ECO:0000256" key="3">
    <source>
        <dbReference type="ARBA" id="ARBA00022679"/>
    </source>
</evidence>
<organism evidence="8 9">
    <name type="scientific">Chlamydomonas incerta</name>
    <dbReference type="NCBI Taxonomy" id="51695"/>
    <lineage>
        <taxon>Eukaryota</taxon>
        <taxon>Viridiplantae</taxon>
        <taxon>Chlorophyta</taxon>
        <taxon>core chlorophytes</taxon>
        <taxon>Chlorophyceae</taxon>
        <taxon>CS clade</taxon>
        <taxon>Chlamydomonadales</taxon>
        <taxon>Chlamydomonadaceae</taxon>
        <taxon>Chlamydomonas</taxon>
    </lineage>
</organism>
<dbReference type="SUPFAM" id="SSF50486">
    <property type="entry name" value="FMT C-terminal domain-like"/>
    <property type="match status" value="1"/>
</dbReference>
<feature type="domain" description="Formyl transferase N-terminal" evidence="6">
    <location>
        <begin position="227"/>
        <end position="366"/>
    </location>
</feature>
<dbReference type="InterPro" id="IPR041711">
    <property type="entry name" value="Met-tRNA-FMT_N"/>
</dbReference>
<dbReference type="InterPro" id="IPR044135">
    <property type="entry name" value="Met-tRNA-FMT_C"/>
</dbReference>